<accession>A0A4R3YQU5</accession>
<dbReference type="InterPro" id="IPR016181">
    <property type="entry name" value="Acyl_CoA_acyltransferase"/>
</dbReference>
<feature type="domain" description="N-acetyltransferase" evidence="7">
    <location>
        <begin position="11"/>
        <end position="68"/>
    </location>
</feature>
<evidence type="ECO:0000256" key="3">
    <source>
        <dbReference type="ARBA" id="ARBA00022649"/>
    </source>
</evidence>
<dbReference type="Gene3D" id="3.40.630.30">
    <property type="match status" value="1"/>
</dbReference>
<dbReference type="InterPro" id="IPR000182">
    <property type="entry name" value="GNAT_dom"/>
</dbReference>
<dbReference type="RefSeq" id="WP_132145026.1">
    <property type="nucleotide sequence ID" value="NZ_SMCS01000005.1"/>
</dbReference>
<comment type="similarity">
    <text evidence="1">Belongs to the acetyltransferase family. GNAT subfamily.</text>
</comment>
<comment type="catalytic activity">
    <reaction evidence="6">
        <text>glycyl-tRNA(Gly) + acetyl-CoA = N-acetylglycyl-tRNA(Gly) + CoA + H(+)</text>
        <dbReference type="Rhea" id="RHEA:81867"/>
        <dbReference type="Rhea" id="RHEA-COMP:9683"/>
        <dbReference type="Rhea" id="RHEA-COMP:19766"/>
        <dbReference type="ChEBI" id="CHEBI:15378"/>
        <dbReference type="ChEBI" id="CHEBI:57287"/>
        <dbReference type="ChEBI" id="CHEBI:57288"/>
        <dbReference type="ChEBI" id="CHEBI:78522"/>
        <dbReference type="ChEBI" id="CHEBI:232036"/>
    </reaction>
</comment>
<evidence type="ECO:0000313" key="9">
    <source>
        <dbReference type="Proteomes" id="UP000295645"/>
    </source>
</evidence>
<name>A0A4R3YQU5_9GAMM</name>
<gene>
    <name evidence="8" type="ORF">EC912_105183</name>
</gene>
<dbReference type="AlphaFoldDB" id="A0A4R3YQU5"/>
<comment type="caution">
    <text evidence="8">The sequence shown here is derived from an EMBL/GenBank/DDBJ whole genome shotgun (WGS) entry which is preliminary data.</text>
</comment>
<evidence type="ECO:0000256" key="6">
    <source>
        <dbReference type="ARBA" id="ARBA00049880"/>
    </source>
</evidence>
<dbReference type="EMBL" id="SMCS01000005">
    <property type="protein sequence ID" value="TCV93323.1"/>
    <property type="molecule type" value="Genomic_DNA"/>
</dbReference>
<dbReference type="SUPFAM" id="SSF55729">
    <property type="entry name" value="Acyl-CoA N-acyltransferases (Nat)"/>
    <property type="match status" value="1"/>
</dbReference>
<evidence type="ECO:0000313" key="8">
    <source>
        <dbReference type="EMBL" id="TCV93323.1"/>
    </source>
</evidence>
<keyword evidence="4 8" id="KW-0808">Transferase</keyword>
<dbReference type="OrthoDB" id="9799147at2"/>
<keyword evidence="2" id="KW-0678">Repressor</keyword>
<proteinExistence type="inferred from homology"/>
<dbReference type="PANTHER" id="PTHR36449:SF1">
    <property type="entry name" value="ACETYLTRANSFERASE"/>
    <property type="match status" value="1"/>
</dbReference>
<dbReference type="Pfam" id="PF13508">
    <property type="entry name" value="Acetyltransf_7"/>
    <property type="match status" value="1"/>
</dbReference>
<keyword evidence="9" id="KW-1185">Reference proteome</keyword>
<keyword evidence="3" id="KW-1277">Toxin-antitoxin system</keyword>
<sequence>MPDPIPVSVLGRLAVHQDWSGQGIGSGLLKDAVLRSVRLSWEIGMKAMLCHALSEEAKAFYLRRGFSESPIEPLTVMLNLTKIVPG</sequence>
<keyword evidence="5" id="KW-0012">Acyltransferase</keyword>
<organism evidence="8 9">
    <name type="scientific">Luteibacter rhizovicinus</name>
    <dbReference type="NCBI Taxonomy" id="242606"/>
    <lineage>
        <taxon>Bacteria</taxon>
        <taxon>Pseudomonadati</taxon>
        <taxon>Pseudomonadota</taxon>
        <taxon>Gammaproteobacteria</taxon>
        <taxon>Lysobacterales</taxon>
        <taxon>Rhodanobacteraceae</taxon>
        <taxon>Luteibacter</taxon>
    </lineage>
</organism>
<dbReference type="Proteomes" id="UP000295645">
    <property type="component" value="Unassembled WGS sequence"/>
</dbReference>
<protein>
    <submittedName>
        <fullName evidence="8">Acetyltransferase (GNAT) family protein</fullName>
    </submittedName>
</protein>
<evidence type="ECO:0000256" key="1">
    <source>
        <dbReference type="ARBA" id="ARBA00009342"/>
    </source>
</evidence>
<evidence type="ECO:0000256" key="5">
    <source>
        <dbReference type="ARBA" id="ARBA00023315"/>
    </source>
</evidence>
<evidence type="ECO:0000259" key="7">
    <source>
        <dbReference type="Pfam" id="PF13508"/>
    </source>
</evidence>
<evidence type="ECO:0000256" key="4">
    <source>
        <dbReference type="ARBA" id="ARBA00022679"/>
    </source>
</evidence>
<dbReference type="GO" id="GO:0016747">
    <property type="term" value="F:acyltransferase activity, transferring groups other than amino-acyl groups"/>
    <property type="evidence" value="ECO:0007669"/>
    <property type="project" value="InterPro"/>
</dbReference>
<reference evidence="8 9" key="1">
    <citation type="submission" date="2019-03" db="EMBL/GenBank/DDBJ databases">
        <title>Above-ground endophytic microbial communities from plants in different locations in the United States.</title>
        <authorList>
            <person name="Frank C."/>
        </authorList>
    </citation>
    <scope>NUCLEOTIDE SEQUENCE [LARGE SCALE GENOMIC DNA]</scope>
    <source>
        <strain evidence="8 9">LP_13_YM</strain>
    </source>
</reference>
<evidence type="ECO:0000256" key="2">
    <source>
        <dbReference type="ARBA" id="ARBA00022491"/>
    </source>
</evidence>
<dbReference type="CDD" id="cd04301">
    <property type="entry name" value="NAT_SF"/>
    <property type="match status" value="1"/>
</dbReference>
<dbReference type="PANTHER" id="PTHR36449">
    <property type="entry name" value="ACETYLTRANSFERASE-RELATED"/>
    <property type="match status" value="1"/>
</dbReference>